<sequence length="148" mass="15647">MADSSADSLKPDVGELQAQQQYESEPTTLVEADAPAPQSVQETDTLIPDAPPYLAPQAQAQAQSVVPPTALPSAATPVPRTATPKKEPNGTAETTAPMPTKAASHGAPARRYLNEKVTGVLLEGMKRLASEQWVLSMQFGKGEKLIMI</sequence>
<dbReference type="EMBL" id="JAPUFD010000007">
    <property type="protein sequence ID" value="MDI1488305.1"/>
    <property type="molecule type" value="Genomic_DNA"/>
</dbReference>
<feature type="compositionally biased region" description="Low complexity" evidence="1">
    <location>
        <begin position="55"/>
        <end position="68"/>
    </location>
</feature>
<feature type="region of interest" description="Disordered" evidence="1">
    <location>
        <begin position="1"/>
        <end position="110"/>
    </location>
</feature>
<accession>A0AA43QKS0</accession>
<organism evidence="2 3">
    <name type="scientific">Ramalina farinacea</name>
    <dbReference type="NCBI Taxonomy" id="258253"/>
    <lineage>
        <taxon>Eukaryota</taxon>
        <taxon>Fungi</taxon>
        <taxon>Dikarya</taxon>
        <taxon>Ascomycota</taxon>
        <taxon>Pezizomycotina</taxon>
        <taxon>Lecanoromycetes</taxon>
        <taxon>OSLEUM clade</taxon>
        <taxon>Lecanoromycetidae</taxon>
        <taxon>Lecanorales</taxon>
        <taxon>Lecanorineae</taxon>
        <taxon>Ramalinaceae</taxon>
        <taxon>Ramalina</taxon>
    </lineage>
</organism>
<evidence type="ECO:0000313" key="2">
    <source>
        <dbReference type="EMBL" id="MDI1488305.1"/>
    </source>
</evidence>
<keyword evidence="3" id="KW-1185">Reference proteome</keyword>
<dbReference type="Proteomes" id="UP001161017">
    <property type="component" value="Unassembled WGS sequence"/>
</dbReference>
<evidence type="ECO:0000313" key="3">
    <source>
        <dbReference type="Proteomes" id="UP001161017"/>
    </source>
</evidence>
<comment type="caution">
    <text evidence="2">The sequence shown here is derived from an EMBL/GenBank/DDBJ whole genome shotgun (WGS) entry which is preliminary data.</text>
</comment>
<proteinExistence type="predicted"/>
<name>A0AA43QKS0_9LECA</name>
<evidence type="ECO:0000256" key="1">
    <source>
        <dbReference type="SAM" id="MobiDB-lite"/>
    </source>
</evidence>
<reference evidence="2" key="1">
    <citation type="journal article" date="2023" name="Genome Biol. Evol.">
        <title>First Whole Genome Sequence and Flow Cytometry Genome Size Data for the Lichen-Forming Fungus Ramalina farinacea (Ascomycota).</title>
        <authorList>
            <person name="Llewellyn T."/>
            <person name="Mian S."/>
            <person name="Hill R."/>
            <person name="Leitch I.J."/>
            <person name="Gaya E."/>
        </authorList>
    </citation>
    <scope>NUCLEOTIDE SEQUENCE</scope>
    <source>
        <strain evidence="2">LIQ254RAFAR</strain>
    </source>
</reference>
<gene>
    <name evidence="2" type="primary">SDC1</name>
    <name evidence="2" type="ORF">OHK93_007579</name>
</gene>
<feature type="compositionally biased region" description="Polar residues" evidence="1">
    <location>
        <begin position="17"/>
        <end position="27"/>
    </location>
</feature>
<dbReference type="AlphaFoldDB" id="A0AA43QKS0"/>
<dbReference type="Gene3D" id="1.20.890.10">
    <property type="entry name" value="cAMP-dependent protein kinase regulatory subunit, dimerization-anchoring domain"/>
    <property type="match status" value="1"/>
</dbReference>
<protein>
    <submittedName>
        <fullName evidence="2">COMPASS (Complex proteins associated with Set1p) component</fullName>
    </submittedName>
</protein>